<gene>
    <name evidence="1" type="ORF">PRK78_006965</name>
</gene>
<evidence type="ECO:0000313" key="1">
    <source>
        <dbReference type="EMBL" id="WEW61475.1"/>
    </source>
</evidence>
<proteinExistence type="predicted"/>
<organism evidence="1 2">
    <name type="scientific">Emydomyces testavorans</name>
    <dbReference type="NCBI Taxonomy" id="2070801"/>
    <lineage>
        <taxon>Eukaryota</taxon>
        <taxon>Fungi</taxon>
        <taxon>Dikarya</taxon>
        <taxon>Ascomycota</taxon>
        <taxon>Pezizomycotina</taxon>
        <taxon>Eurotiomycetes</taxon>
        <taxon>Eurotiomycetidae</taxon>
        <taxon>Onygenales</taxon>
        <taxon>Nannizziopsiaceae</taxon>
        <taxon>Emydomyces</taxon>
    </lineage>
</organism>
<dbReference type="AlphaFoldDB" id="A0AAF0DR66"/>
<protein>
    <submittedName>
        <fullName evidence="1">Uncharacterized protein</fullName>
    </submittedName>
</protein>
<reference evidence="1" key="1">
    <citation type="submission" date="2023-03" db="EMBL/GenBank/DDBJ databases">
        <title>Emydomyces testavorans Genome Sequence.</title>
        <authorList>
            <person name="Hoyer L."/>
        </authorList>
    </citation>
    <scope>NUCLEOTIDE SEQUENCE</scope>
    <source>
        <strain evidence="1">16-2883</strain>
    </source>
</reference>
<name>A0AAF0DR66_9EURO</name>
<keyword evidence="2" id="KW-1185">Reference proteome</keyword>
<dbReference type="EMBL" id="CP120631">
    <property type="protein sequence ID" value="WEW61475.1"/>
    <property type="molecule type" value="Genomic_DNA"/>
</dbReference>
<sequence>MPLKRTGAEPYFDSHLAPPQHSWVASGFPMETRLTRAHAPFAYFAHATYHSFAAIKTISFSLERIRFGARDFKVNAATSSKSLYHIHFANPPQSFEVDGEWRPPFPPSLTQRRPPTEVGNVLGIWWAEPFPMAPHHIGVVVSDETSLKNIAF</sequence>
<evidence type="ECO:0000313" key="2">
    <source>
        <dbReference type="Proteomes" id="UP001219355"/>
    </source>
</evidence>
<dbReference type="Proteomes" id="UP001219355">
    <property type="component" value="Chromosome 5"/>
</dbReference>
<accession>A0AAF0DR66</accession>